<feature type="domain" description="Spermatogenesis-associated protein 20-like TRX" evidence="1">
    <location>
        <begin position="7"/>
        <end position="160"/>
    </location>
</feature>
<dbReference type="Gene3D" id="3.40.30.10">
    <property type="entry name" value="Glutaredoxin"/>
    <property type="match status" value="1"/>
</dbReference>
<sequence length="676" mass="77893">MKLKNPNKLIHENSPYLLQHAYNPVKWHAWDPSILKLAKKEHKPLLISIGYAACHWCHVMEEECFEDSEVAKVMNSKFINIKIDREEHPDIDHLYMNALQLMQNTGGWPLNIIALPDGRPFWGATYVRKNEWIQTLHQLSEIYVTQPQKVIEYADKLEKGLALFNLTETSTKSHLSIDAIKNAVYKWKQSWDTTYGGNNGAPKFIMPVHYTFLLSYAYHTNDTFVKTFIENTLTHISNGGIYDCLGGGFSRYSVDEQWHVPHFEKMLYDNAQLISLYAQAYNYFKNPDFIATCIETIEFTFTELNYNNTAFYASLDADSLNTENIKEEGAYYVWTKPELKQLLKEHYAVFKKAYNINKTGYWENNNYVLYKTESIKSVAQAFKLSAAETTTILKKCRTILYKERLKRNAPAIDTKILTGWNALMITALVEAYYGTENLQYLEKAKTVATFIITNLTNEKEQLIRSLKETKPILGYLEDYSLTIQGLLQLFEATGELSCLEQSEKYTNICMDEYYDTASGLFFFSSNEIPVVVQRTIEKSDNVIPASTSVMADNLEKLYVYTSKEHYRTIAIKMRAAMSSDAVSYPRSYANWMKVLLKQCCPAHEIVIIGKEAQETLMELKKIYLPNVIFAISKTNSTLPIFKNRYKEGKTLIYVCTNNSCNLPVESIEEALEKISK</sequence>
<dbReference type="RefSeq" id="WP_281751156.1">
    <property type="nucleotide sequence ID" value="NZ_BRVP01000001.1"/>
</dbReference>
<dbReference type="PANTHER" id="PTHR42899">
    <property type="entry name" value="SPERMATOGENESIS-ASSOCIATED PROTEIN 20"/>
    <property type="match status" value="1"/>
</dbReference>
<dbReference type="CDD" id="cd02955">
    <property type="entry name" value="SSP411"/>
    <property type="match status" value="1"/>
</dbReference>
<gene>
    <name evidence="2" type="primary">yyaL</name>
    <name evidence="2" type="ORF">NBRC110019_00650</name>
</gene>
<keyword evidence="3" id="KW-1185">Reference proteome</keyword>
<dbReference type="InterPro" id="IPR024705">
    <property type="entry name" value="Ssp411"/>
</dbReference>
<dbReference type="AlphaFoldDB" id="A0A9W6B2I4"/>
<evidence type="ECO:0000313" key="2">
    <source>
        <dbReference type="EMBL" id="GLB51026.1"/>
    </source>
</evidence>
<dbReference type="SUPFAM" id="SSF52833">
    <property type="entry name" value="Thioredoxin-like"/>
    <property type="match status" value="1"/>
</dbReference>
<dbReference type="Proteomes" id="UP001143545">
    <property type="component" value="Unassembled WGS sequence"/>
</dbReference>
<evidence type="ECO:0000313" key="3">
    <source>
        <dbReference type="Proteomes" id="UP001143545"/>
    </source>
</evidence>
<dbReference type="InterPro" id="IPR036249">
    <property type="entry name" value="Thioredoxin-like_sf"/>
</dbReference>
<reference evidence="2" key="1">
    <citation type="submission" date="2022-07" db="EMBL/GenBank/DDBJ databases">
        <title>Taxonomy of Novel Oxalotrophic and Methylotrophic Bacteria.</title>
        <authorList>
            <person name="Sahin N."/>
            <person name="Tani A."/>
        </authorList>
    </citation>
    <scope>NUCLEOTIDE SEQUENCE</scope>
    <source>
        <strain evidence="2">AM327</strain>
    </source>
</reference>
<dbReference type="Gene3D" id="1.50.10.20">
    <property type="match status" value="1"/>
</dbReference>
<proteinExistence type="predicted"/>
<dbReference type="PIRSF" id="PIRSF006402">
    <property type="entry name" value="UCP006402_thioredoxin"/>
    <property type="match status" value="1"/>
</dbReference>
<comment type="caution">
    <text evidence="2">The sequence shown here is derived from an EMBL/GenBank/DDBJ whole genome shotgun (WGS) entry which is preliminary data.</text>
</comment>
<dbReference type="SUPFAM" id="SSF48208">
    <property type="entry name" value="Six-hairpin glycosidases"/>
    <property type="match status" value="1"/>
</dbReference>
<dbReference type="PANTHER" id="PTHR42899:SF1">
    <property type="entry name" value="SPERMATOGENESIS-ASSOCIATED PROTEIN 20"/>
    <property type="match status" value="1"/>
</dbReference>
<evidence type="ECO:0000259" key="1">
    <source>
        <dbReference type="Pfam" id="PF03190"/>
    </source>
</evidence>
<protein>
    <submittedName>
        <fullName evidence="2">Thioredoxin</fullName>
    </submittedName>
</protein>
<dbReference type="Pfam" id="PF03190">
    <property type="entry name" value="Thioredox_DsbH"/>
    <property type="match status" value="1"/>
</dbReference>
<dbReference type="InterPro" id="IPR004879">
    <property type="entry name" value="Ssp411-like_TRX"/>
</dbReference>
<dbReference type="EMBL" id="BRVP01000001">
    <property type="protein sequence ID" value="GLB51026.1"/>
    <property type="molecule type" value="Genomic_DNA"/>
</dbReference>
<dbReference type="GO" id="GO:0005975">
    <property type="term" value="P:carbohydrate metabolic process"/>
    <property type="evidence" value="ECO:0007669"/>
    <property type="project" value="InterPro"/>
</dbReference>
<organism evidence="2 3">
    <name type="scientific">Neptunitalea chrysea</name>
    <dbReference type="NCBI Taxonomy" id="1647581"/>
    <lineage>
        <taxon>Bacteria</taxon>
        <taxon>Pseudomonadati</taxon>
        <taxon>Bacteroidota</taxon>
        <taxon>Flavobacteriia</taxon>
        <taxon>Flavobacteriales</taxon>
        <taxon>Flavobacteriaceae</taxon>
        <taxon>Neptunitalea</taxon>
    </lineage>
</organism>
<accession>A0A9W6B2I4</accession>
<name>A0A9W6B2I4_9FLAO</name>
<dbReference type="InterPro" id="IPR008928">
    <property type="entry name" value="6-hairpin_glycosidase_sf"/>
</dbReference>